<dbReference type="AlphaFoldDB" id="A0A7W3SQV7"/>
<evidence type="ECO:0000313" key="1">
    <source>
        <dbReference type="EMBL" id="MBA9084523.1"/>
    </source>
</evidence>
<keyword evidence="2" id="KW-1185">Reference proteome</keyword>
<gene>
    <name evidence="1" type="ORF">FHR92_000980</name>
</gene>
<dbReference type="RefSeq" id="WP_182534546.1">
    <property type="nucleotide sequence ID" value="NZ_JACJIP010000004.1"/>
</dbReference>
<sequence>MSSSAHHKKKETVTSGPFLVPFLTPGYVPNNRIVVTIKNPTHKKLSVLVTLGICKECPQAGWQPSPAPVPSPNSTQCVDTIKTSEKEISLGFHHVDPMSCLRIEKTFDYYYLGNTVLRVEAKGDFNVDHECNTLLGGLLEISSVVGFIWLPLVNTITLPDYVTANLQQAALQYYNNNGLDVADPSTFVPFGDYVVVKKHANSDSSSSSSSSSDY</sequence>
<accession>A0A7W3SQV7</accession>
<dbReference type="EMBL" id="JACJIP010000004">
    <property type="protein sequence ID" value="MBA9084523.1"/>
    <property type="molecule type" value="Genomic_DNA"/>
</dbReference>
<proteinExistence type="predicted"/>
<comment type="caution">
    <text evidence="1">The sequence shown here is derived from an EMBL/GenBank/DDBJ whole genome shotgun (WGS) entry which is preliminary data.</text>
</comment>
<reference evidence="1 2" key="1">
    <citation type="submission" date="2020-08" db="EMBL/GenBank/DDBJ databases">
        <title>Genomic Encyclopedia of Type Strains, Phase III (KMG-III): the genomes of soil and plant-associated and newly described type strains.</title>
        <authorList>
            <person name="Whitman W."/>
        </authorList>
    </citation>
    <scope>NUCLEOTIDE SEQUENCE [LARGE SCALE GENOMIC DNA]</scope>
    <source>
        <strain evidence="1 2">CECT 8693</strain>
    </source>
</reference>
<evidence type="ECO:0000313" key="2">
    <source>
        <dbReference type="Proteomes" id="UP000567067"/>
    </source>
</evidence>
<organism evidence="1 2">
    <name type="scientific">Fontibacillus solani</name>
    <dbReference type="NCBI Taxonomy" id="1572857"/>
    <lineage>
        <taxon>Bacteria</taxon>
        <taxon>Bacillati</taxon>
        <taxon>Bacillota</taxon>
        <taxon>Bacilli</taxon>
        <taxon>Bacillales</taxon>
        <taxon>Paenibacillaceae</taxon>
        <taxon>Fontibacillus</taxon>
    </lineage>
</organism>
<protein>
    <submittedName>
        <fullName evidence="1">Uncharacterized protein</fullName>
    </submittedName>
</protein>
<dbReference type="Proteomes" id="UP000567067">
    <property type="component" value="Unassembled WGS sequence"/>
</dbReference>
<name>A0A7W3SQV7_9BACL</name>